<name>A0AAN5I1Z9_9BILA</name>
<dbReference type="EMBL" id="BTRK01000004">
    <property type="protein sequence ID" value="GMR48987.1"/>
    <property type="molecule type" value="Genomic_DNA"/>
</dbReference>
<feature type="transmembrane region" description="Helical" evidence="1">
    <location>
        <begin position="50"/>
        <end position="73"/>
    </location>
</feature>
<dbReference type="AlphaFoldDB" id="A0AAN5I1Z9"/>
<feature type="non-terminal residue" evidence="2">
    <location>
        <position position="1"/>
    </location>
</feature>
<organism evidence="2 3">
    <name type="scientific">Pristionchus mayeri</name>
    <dbReference type="NCBI Taxonomy" id="1317129"/>
    <lineage>
        <taxon>Eukaryota</taxon>
        <taxon>Metazoa</taxon>
        <taxon>Ecdysozoa</taxon>
        <taxon>Nematoda</taxon>
        <taxon>Chromadorea</taxon>
        <taxon>Rhabditida</taxon>
        <taxon>Rhabditina</taxon>
        <taxon>Diplogasteromorpha</taxon>
        <taxon>Diplogasteroidea</taxon>
        <taxon>Neodiplogasteridae</taxon>
        <taxon>Pristionchus</taxon>
    </lineage>
</organism>
<accession>A0AAN5I1Z9</accession>
<comment type="caution">
    <text evidence="2">The sequence shown here is derived from an EMBL/GenBank/DDBJ whole genome shotgun (WGS) entry which is preliminary data.</text>
</comment>
<dbReference type="Proteomes" id="UP001328107">
    <property type="component" value="Unassembled WGS sequence"/>
</dbReference>
<keyword evidence="1" id="KW-0812">Transmembrane</keyword>
<reference evidence="3" key="1">
    <citation type="submission" date="2022-10" db="EMBL/GenBank/DDBJ databases">
        <title>Genome assembly of Pristionchus species.</title>
        <authorList>
            <person name="Yoshida K."/>
            <person name="Sommer R.J."/>
        </authorList>
    </citation>
    <scope>NUCLEOTIDE SEQUENCE [LARGE SCALE GENOMIC DNA]</scope>
    <source>
        <strain evidence="3">RS5460</strain>
    </source>
</reference>
<keyword evidence="3" id="KW-1185">Reference proteome</keyword>
<evidence type="ECO:0000313" key="2">
    <source>
        <dbReference type="EMBL" id="GMR48987.1"/>
    </source>
</evidence>
<proteinExistence type="predicted"/>
<evidence type="ECO:0000313" key="3">
    <source>
        <dbReference type="Proteomes" id="UP001328107"/>
    </source>
</evidence>
<evidence type="ECO:0000256" key="1">
    <source>
        <dbReference type="SAM" id="Phobius"/>
    </source>
</evidence>
<gene>
    <name evidence="2" type="ORF">PMAYCL1PPCAC_19182</name>
</gene>
<protein>
    <submittedName>
        <fullName evidence="2">Uncharacterized protein</fullName>
    </submittedName>
</protein>
<feature type="transmembrane region" description="Helical" evidence="1">
    <location>
        <begin position="6"/>
        <end position="29"/>
    </location>
</feature>
<keyword evidence="1" id="KW-1133">Transmembrane helix</keyword>
<keyword evidence="1" id="KW-0472">Membrane</keyword>
<sequence>LSEIDPIAACFCDSLLGLSMLIYHPVFLLSLASTIGQGGSRKHSRCFPLFATYIISHTGTLIGVFQLHVLFIYTHRGITIYLSMDSDEDWRNLSKTD</sequence>